<accession>A0ABD3FMZ4</accession>
<comment type="caution">
    <text evidence="1">The sequence shown here is derived from an EMBL/GenBank/DDBJ whole genome shotgun (WGS) entry which is preliminary data.</text>
</comment>
<protein>
    <submittedName>
        <fullName evidence="1">Uncharacterized protein</fullName>
    </submittedName>
</protein>
<dbReference type="Proteomes" id="UP001632037">
    <property type="component" value="Unassembled WGS sequence"/>
</dbReference>
<evidence type="ECO:0000313" key="1">
    <source>
        <dbReference type="EMBL" id="KAL3666954.1"/>
    </source>
</evidence>
<reference evidence="1 2" key="1">
    <citation type="submission" date="2024-09" db="EMBL/GenBank/DDBJ databases">
        <title>Genome sequencing and assembly of Phytophthora oleae, isolate VK10A, causative agent of rot of olive drupes.</title>
        <authorList>
            <person name="Conti Taguali S."/>
            <person name="Riolo M."/>
            <person name="La Spada F."/>
            <person name="Cacciola S.O."/>
            <person name="Dionisio G."/>
        </authorList>
    </citation>
    <scope>NUCLEOTIDE SEQUENCE [LARGE SCALE GENOMIC DNA]</scope>
    <source>
        <strain evidence="1 2">VK10A</strain>
    </source>
</reference>
<dbReference type="EMBL" id="JBIMZQ010000015">
    <property type="protein sequence ID" value="KAL3666954.1"/>
    <property type="molecule type" value="Genomic_DNA"/>
</dbReference>
<organism evidence="1 2">
    <name type="scientific">Phytophthora oleae</name>
    <dbReference type="NCBI Taxonomy" id="2107226"/>
    <lineage>
        <taxon>Eukaryota</taxon>
        <taxon>Sar</taxon>
        <taxon>Stramenopiles</taxon>
        <taxon>Oomycota</taxon>
        <taxon>Peronosporomycetes</taxon>
        <taxon>Peronosporales</taxon>
        <taxon>Peronosporaceae</taxon>
        <taxon>Phytophthora</taxon>
    </lineage>
</organism>
<dbReference type="AlphaFoldDB" id="A0ABD3FMZ4"/>
<proteinExistence type="predicted"/>
<evidence type="ECO:0000313" key="2">
    <source>
        <dbReference type="Proteomes" id="UP001632037"/>
    </source>
</evidence>
<keyword evidence="2" id="KW-1185">Reference proteome</keyword>
<gene>
    <name evidence="1" type="ORF">V7S43_007901</name>
</gene>
<name>A0ABD3FMZ4_9STRA</name>
<sequence>MTNSFLRVTFPKMDNLKCNNTGSWRCLEFQNCDFWQSARFVSWVNLPTNKFAMFFETRNCRAEDKYVFISKQGLQSGVNKFESFQPIRSMMIRQNHNYTRRPLSTQFKCPTRYESSSVEAAKVEHYTDASTTPSFENCSDDGSVIYTGSNLSSNWYDDFLTQPRRL</sequence>